<dbReference type="Pfam" id="PF13409">
    <property type="entry name" value="GST_N_2"/>
    <property type="match status" value="1"/>
</dbReference>
<comment type="catalytic activity">
    <reaction evidence="4">
        <text>RX + glutathione = an S-substituted glutathione + a halide anion + H(+)</text>
        <dbReference type="Rhea" id="RHEA:16437"/>
        <dbReference type="ChEBI" id="CHEBI:15378"/>
        <dbReference type="ChEBI" id="CHEBI:16042"/>
        <dbReference type="ChEBI" id="CHEBI:17792"/>
        <dbReference type="ChEBI" id="CHEBI:57925"/>
        <dbReference type="ChEBI" id="CHEBI:90779"/>
        <dbReference type="EC" id="2.5.1.18"/>
    </reaction>
</comment>
<dbReference type="AlphaFoldDB" id="A0AAD6XZM8"/>
<name>A0AAD6XZM8_9AGAR</name>
<keyword evidence="3" id="KW-0808">Transferase</keyword>
<comment type="caution">
    <text evidence="6">The sequence shown here is derived from an EMBL/GenBank/DDBJ whole genome shotgun (WGS) entry which is preliminary data.</text>
</comment>
<dbReference type="InterPro" id="IPR036282">
    <property type="entry name" value="Glutathione-S-Trfase_C_sf"/>
</dbReference>
<evidence type="ECO:0000256" key="4">
    <source>
        <dbReference type="ARBA" id="ARBA00047960"/>
    </source>
</evidence>
<gene>
    <name evidence="6" type="ORF">B0H15DRAFT_797127</name>
</gene>
<protein>
    <recommendedName>
        <fullName evidence="2">glutathione transferase</fullName>
        <ecNumber evidence="2">2.5.1.18</ecNumber>
    </recommendedName>
</protein>
<accession>A0AAD6XZM8</accession>
<evidence type="ECO:0000313" key="7">
    <source>
        <dbReference type="Proteomes" id="UP001222325"/>
    </source>
</evidence>
<dbReference type="EC" id="2.5.1.18" evidence="2"/>
<dbReference type="Proteomes" id="UP001222325">
    <property type="component" value="Unassembled WGS sequence"/>
</dbReference>
<dbReference type="InterPro" id="IPR004045">
    <property type="entry name" value="Glutathione_S-Trfase_N"/>
</dbReference>
<comment type="similarity">
    <text evidence="1">Belongs to the GST superfamily.</text>
</comment>
<dbReference type="GO" id="GO:0004364">
    <property type="term" value="F:glutathione transferase activity"/>
    <property type="evidence" value="ECO:0007669"/>
    <property type="project" value="UniProtKB-EC"/>
</dbReference>
<dbReference type="SFLD" id="SFLDS00019">
    <property type="entry name" value="Glutathione_Transferase_(cytos"/>
    <property type="match status" value="1"/>
</dbReference>
<dbReference type="CDD" id="cd03189">
    <property type="entry name" value="GST_C_GTT1_like"/>
    <property type="match status" value="1"/>
</dbReference>
<dbReference type="EMBL" id="JARJCN010000007">
    <property type="protein sequence ID" value="KAJ7099489.1"/>
    <property type="molecule type" value="Genomic_DNA"/>
</dbReference>
<evidence type="ECO:0000256" key="3">
    <source>
        <dbReference type="ARBA" id="ARBA00022679"/>
    </source>
</evidence>
<dbReference type="Gene3D" id="3.40.30.10">
    <property type="entry name" value="Glutaredoxin"/>
    <property type="match status" value="1"/>
</dbReference>
<dbReference type="PANTHER" id="PTHR44051">
    <property type="entry name" value="GLUTATHIONE S-TRANSFERASE-RELATED"/>
    <property type="match status" value="1"/>
</dbReference>
<evidence type="ECO:0000259" key="5">
    <source>
        <dbReference type="PROSITE" id="PS50404"/>
    </source>
</evidence>
<dbReference type="PROSITE" id="PS50404">
    <property type="entry name" value="GST_NTER"/>
    <property type="match status" value="1"/>
</dbReference>
<dbReference type="GO" id="GO:0005737">
    <property type="term" value="C:cytoplasm"/>
    <property type="evidence" value="ECO:0007669"/>
    <property type="project" value="UniProtKB-ARBA"/>
</dbReference>
<evidence type="ECO:0000256" key="2">
    <source>
        <dbReference type="ARBA" id="ARBA00012452"/>
    </source>
</evidence>
<dbReference type="Gene3D" id="1.20.1050.10">
    <property type="match status" value="1"/>
</dbReference>
<dbReference type="InterPro" id="IPR004046">
    <property type="entry name" value="GST_C"/>
</dbReference>
<evidence type="ECO:0000256" key="1">
    <source>
        <dbReference type="ARBA" id="ARBA00007409"/>
    </source>
</evidence>
<dbReference type="SUPFAM" id="SSF47616">
    <property type="entry name" value="GST C-terminal domain-like"/>
    <property type="match status" value="1"/>
</dbReference>
<dbReference type="GO" id="GO:0004602">
    <property type="term" value="F:glutathione peroxidase activity"/>
    <property type="evidence" value="ECO:0007669"/>
    <property type="project" value="UniProtKB-ARBA"/>
</dbReference>
<keyword evidence="7" id="KW-1185">Reference proteome</keyword>
<proteinExistence type="inferred from homology"/>
<dbReference type="SFLD" id="SFLDG00358">
    <property type="entry name" value="Main_(cytGST)"/>
    <property type="match status" value="1"/>
</dbReference>
<feature type="domain" description="GST N-terminal" evidence="5">
    <location>
        <begin position="7"/>
        <end position="89"/>
    </location>
</feature>
<dbReference type="FunFam" id="3.40.30.10:FF:000156">
    <property type="entry name" value="Glutathione S-transferase 1"/>
    <property type="match status" value="1"/>
</dbReference>
<dbReference type="InterPro" id="IPR040079">
    <property type="entry name" value="Glutathione_S-Trfase"/>
</dbReference>
<dbReference type="Pfam" id="PF14497">
    <property type="entry name" value="GST_C_3"/>
    <property type="match status" value="1"/>
</dbReference>
<organism evidence="6 7">
    <name type="scientific">Mycena belliarum</name>
    <dbReference type="NCBI Taxonomy" id="1033014"/>
    <lineage>
        <taxon>Eukaryota</taxon>
        <taxon>Fungi</taxon>
        <taxon>Dikarya</taxon>
        <taxon>Basidiomycota</taxon>
        <taxon>Agaricomycotina</taxon>
        <taxon>Agaricomycetes</taxon>
        <taxon>Agaricomycetidae</taxon>
        <taxon>Agaricales</taxon>
        <taxon>Marasmiineae</taxon>
        <taxon>Mycenaceae</taxon>
        <taxon>Mycena</taxon>
    </lineage>
</organism>
<dbReference type="SUPFAM" id="SSF52833">
    <property type="entry name" value="Thioredoxin-like"/>
    <property type="match status" value="1"/>
</dbReference>
<dbReference type="PANTHER" id="PTHR44051:SF9">
    <property type="entry name" value="GLUTATHIONE S-TRANSFERASE 1"/>
    <property type="match status" value="1"/>
</dbReference>
<sequence>MSSESETPKITLHWLEKSRSQRILWLLEELGVPYEIEVHKRDPKTSLALPELKTIHPLGKSPVITVGDRTIAESALVVEYLCEHFGPSLIPSKWKDGCEGKVCGETEGYMRYRYFMHYCEGSLMPLMIVSLVANNIKKAPVPFFIRPVTSQISGKIKAGYLEPNFVAHFAFLEEQLTSAPNGGPYLCGPQLTGADIMMSFPVLVVTSSLGDRGPSGLTKETHPKLFAYAELLKENESYKKAVGKIVALEGKYTLI</sequence>
<reference evidence="6" key="1">
    <citation type="submission" date="2023-03" db="EMBL/GenBank/DDBJ databases">
        <title>Massive genome expansion in bonnet fungi (Mycena s.s.) driven by repeated elements and novel gene families across ecological guilds.</title>
        <authorList>
            <consortium name="Lawrence Berkeley National Laboratory"/>
            <person name="Harder C.B."/>
            <person name="Miyauchi S."/>
            <person name="Viragh M."/>
            <person name="Kuo A."/>
            <person name="Thoen E."/>
            <person name="Andreopoulos B."/>
            <person name="Lu D."/>
            <person name="Skrede I."/>
            <person name="Drula E."/>
            <person name="Henrissat B."/>
            <person name="Morin E."/>
            <person name="Kohler A."/>
            <person name="Barry K."/>
            <person name="LaButti K."/>
            <person name="Morin E."/>
            <person name="Salamov A."/>
            <person name="Lipzen A."/>
            <person name="Mereny Z."/>
            <person name="Hegedus B."/>
            <person name="Baldrian P."/>
            <person name="Stursova M."/>
            <person name="Weitz H."/>
            <person name="Taylor A."/>
            <person name="Grigoriev I.V."/>
            <person name="Nagy L.G."/>
            <person name="Martin F."/>
            <person name="Kauserud H."/>
        </authorList>
    </citation>
    <scope>NUCLEOTIDE SEQUENCE</scope>
    <source>
        <strain evidence="6">CBHHK173m</strain>
    </source>
</reference>
<evidence type="ECO:0000313" key="6">
    <source>
        <dbReference type="EMBL" id="KAJ7099489.1"/>
    </source>
</evidence>
<dbReference type="InterPro" id="IPR036249">
    <property type="entry name" value="Thioredoxin-like_sf"/>
</dbReference>
<dbReference type="CDD" id="cd03046">
    <property type="entry name" value="GST_N_GTT1_like"/>
    <property type="match status" value="1"/>
</dbReference>